<evidence type="ECO:0000259" key="2">
    <source>
        <dbReference type="PROSITE" id="PS50930"/>
    </source>
</evidence>
<feature type="transmembrane region" description="Helical" evidence="1">
    <location>
        <begin position="114"/>
        <end position="132"/>
    </location>
</feature>
<dbReference type="GO" id="GO:0003677">
    <property type="term" value="F:DNA binding"/>
    <property type="evidence" value="ECO:0007669"/>
    <property type="project" value="UniProtKB-KW"/>
</dbReference>
<reference evidence="3" key="1">
    <citation type="submission" date="2020-09" db="EMBL/GenBank/DDBJ databases">
        <title>Brevundimonas sp. LVF2 isolated from a puddle in Goettingen, Germany.</title>
        <authorList>
            <person name="Friedrich I."/>
            <person name="Klassen A."/>
            <person name="Hannes N."/>
            <person name="Schneider D."/>
            <person name="Hertel R."/>
            <person name="Daniel R."/>
        </authorList>
    </citation>
    <scope>NUCLEOTIDE SEQUENCE</scope>
    <source>
        <strain evidence="3">LVF2</strain>
    </source>
</reference>
<keyword evidence="4" id="KW-1185">Reference proteome</keyword>
<feature type="transmembrane region" description="Helical" evidence="1">
    <location>
        <begin position="77"/>
        <end position="102"/>
    </location>
</feature>
<dbReference type="RefSeq" id="WP_207870750.1">
    <property type="nucleotide sequence ID" value="NZ_CP062222.1"/>
</dbReference>
<keyword evidence="1" id="KW-0812">Transmembrane</keyword>
<dbReference type="EMBL" id="CP062222">
    <property type="protein sequence ID" value="QTC91572.1"/>
    <property type="molecule type" value="Genomic_DNA"/>
</dbReference>
<organism evidence="3 4">
    <name type="scientific">Brevundimonas goettingensis</name>
    <dbReference type="NCBI Taxonomy" id="2774190"/>
    <lineage>
        <taxon>Bacteria</taxon>
        <taxon>Pseudomonadati</taxon>
        <taxon>Pseudomonadota</taxon>
        <taxon>Alphaproteobacteria</taxon>
        <taxon>Caulobacterales</taxon>
        <taxon>Caulobacteraceae</taxon>
        <taxon>Brevundimonas</taxon>
    </lineage>
</organism>
<proteinExistence type="predicted"/>
<dbReference type="Proteomes" id="UP000663918">
    <property type="component" value="Chromosome"/>
</dbReference>
<gene>
    <name evidence="3" type="ORF">IFJ75_01135</name>
</gene>
<protein>
    <submittedName>
        <fullName evidence="3">LytTR family transcriptional regulator DNA-binding domain-containing protein</fullName>
    </submittedName>
</protein>
<feature type="transmembrane region" description="Helical" evidence="1">
    <location>
        <begin position="12"/>
        <end position="31"/>
    </location>
</feature>
<evidence type="ECO:0000313" key="4">
    <source>
        <dbReference type="Proteomes" id="UP000663918"/>
    </source>
</evidence>
<feature type="domain" description="HTH LytTR-type" evidence="2">
    <location>
        <begin position="160"/>
        <end position="249"/>
    </location>
</feature>
<dbReference type="Gene3D" id="2.40.50.1020">
    <property type="entry name" value="LytTr DNA-binding domain"/>
    <property type="match status" value="1"/>
</dbReference>
<evidence type="ECO:0000313" key="3">
    <source>
        <dbReference type="EMBL" id="QTC91572.1"/>
    </source>
</evidence>
<accession>A0A975GVM1</accession>
<sequence length="253" mass="27948">MPEGLNTPRAWAVDLAACAATGVVLGVVGPFGSFFNDVLPVRILYWTLVFVMSGAVFGAAIRWLWPHARRVRLPLWLWLPVLVGVGSLPLTVVSRLIAMGFWPGIRHAVGWVEWYGQSVLIGLIYVGLYAVLRMRMAAPAALEDKGEPVILRRLPGRLGRDVICLQMEDHYVRLHTAEGSTLVLMPLGKAMAEVGDLEGMQVHRSWWVARRAVEGVVEDGRNLRLKLKAGLEAPVSRAHVARLKAAGWLPDRD</sequence>
<keyword evidence="1" id="KW-0472">Membrane</keyword>
<name>A0A975GVM1_9CAUL</name>
<keyword evidence="1" id="KW-1133">Transmembrane helix</keyword>
<dbReference type="InterPro" id="IPR007492">
    <property type="entry name" value="LytTR_DNA-bd_dom"/>
</dbReference>
<feature type="transmembrane region" description="Helical" evidence="1">
    <location>
        <begin position="43"/>
        <end position="65"/>
    </location>
</feature>
<dbReference type="PROSITE" id="PS50930">
    <property type="entry name" value="HTH_LYTTR"/>
    <property type="match status" value="1"/>
</dbReference>
<evidence type="ECO:0000256" key="1">
    <source>
        <dbReference type="SAM" id="Phobius"/>
    </source>
</evidence>
<dbReference type="AlphaFoldDB" id="A0A975GVM1"/>
<dbReference type="KEGG" id="bgoe:IFJ75_01135"/>
<dbReference type="SMART" id="SM00850">
    <property type="entry name" value="LytTR"/>
    <property type="match status" value="1"/>
</dbReference>
<dbReference type="Pfam" id="PF04397">
    <property type="entry name" value="LytTR"/>
    <property type="match status" value="1"/>
</dbReference>
<keyword evidence="3" id="KW-0238">DNA-binding</keyword>